<accession>A0AC61NJ60</accession>
<sequence>MIKLDQAITILENGFKKLENSQGPLQLEDIEPEVINQACRYILNNYPVKSTHNIQNIGSVRPQNVHLLPITQTFVQAAHILYPEKYDLKEMMNYAPISIINNISWAGMGEFLEDYFAKKHFEKKCKSNSQSEIFYSTKHQRWEDGLLITESQVNRNVNLRFSENREELLVSVEPTLSAKRAFLVSSQDKTFCYQGEDPDFYFRMELNHFDEIQLFELFRVDRNLKIIYFE</sequence>
<keyword evidence="2" id="KW-1185">Reference proteome</keyword>
<reference evidence="1" key="1">
    <citation type="submission" date="2021-08" db="EMBL/GenBank/DDBJ databases">
        <title>Novel anaerobic bacterium isolated from sea squirt in East Sea, Republic of Korea.</title>
        <authorList>
            <person name="Nguyen T.H."/>
            <person name="Li Z."/>
            <person name="Lee Y.-J."/>
            <person name="Ko J."/>
            <person name="Kim S.-G."/>
        </authorList>
    </citation>
    <scope>NUCLEOTIDE SEQUENCE</scope>
    <source>
        <strain evidence="1">KCTC 25031</strain>
    </source>
</reference>
<evidence type="ECO:0000313" key="1">
    <source>
        <dbReference type="EMBL" id="QZE15757.1"/>
    </source>
</evidence>
<dbReference type="EMBL" id="CP081303">
    <property type="protein sequence ID" value="QZE15757.1"/>
    <property type="molecule type" value="Genomic_DNA"/>
</dbReference>
<name>A0AC61NJ60_9BACT</name>
<proteinExistence type="predicted"/>
<protein>
    <submittedName>
        <fullName evidence="1">Uncharacterized protein</fullName>
    </submittedName>
</protein>
<gene>
    <name evidence="1" type="ORF">K4L44_07965</name>
</gene>
<organism evidence="1 2">
    <name type="scientific">Halosquirtibacter laminarini</name>
    <dbReference type="NCBI Taxonomy" id="3374600"/>
    <lineage>
        <taxon>Bacteria</taxon>
        <taxon>Pseudomonadati</taxon>
        <taxon>Bacteroidota</taxon>
        <taxon>Bacteroidia</taxon>
        <taxon>Marinilabiliales</taxon>
        <taxon>Prolixibacteraceae</taxon>
        <taxon>Halosquirtibacter</taxon>
    </lineage>
</organism>
<dbReference type="Proteomes" id="UP000826212">
    <property type="component" value="Chromosome"/>
</dbReference>
<evidence type="ECO:0000313" key="2">
    <source>
        <dbReference type="Proteomes" id="UP000826212"/>
    </source>
</evidence>